<proteinExistence type="predicted"/>
<dbReference type="InterPro" id="IPR058245">
    <property type="entry name" value="NreC/VraR/RcsB-like_REC"/>
</dbReference>
<dbReference type="InterPro" id="IPR039420">
    <property type="entry name" value="WalR-like"/>
</dbReference>
<dbReference type="SUPFAM" id="SSF46894">
    <property type="entry name" value="C-terminal effector domain of the bipartite response regulators"/>
    <property type="match status" value="1"/>
</dbReference>
<gene>
    <name evidence="6" type="ORF">W911_16165</name>
</gene>
<keyword evidence="7" id="KW-1185">Reference proteome</keyword>
<dbReference type="PANTHER" id="PTHR43214:SF43">
    <property type="entry name" value="TWO-COMPONENT RESPONSE REGULATOR"/>
    <property type="match status" value="1"/>
</dbReference>
<dbReference type="AlphaFoldDB" id="V5SHR4"/>
<evidence type="ECO:0000313" key="7">
    <source>
        <dbReference type="Proteomes" id="UP000018542"/>
    </source>
</evidence>
<dbReference type="GO" id="GO:0000160">
    <property type="term" value="P:phosphorelay signal transduction system"/>
    <property type="evidence" value="ECO:0007669"/>
    <property type="project" value="InterPro"/>
</dbReference>
<evidence type="ECO:0000259" key="4">
    <source>
        <dbReference type="PROSITE" id="PS50043"/>
    </source>
</evidence>
<dbReference type="CDD" id="cd06170">
    <property type="entry name" value="LuxR_C_like"/>
    <property type="match status" value="1"/>
</dbReference>
<evidence type="ECO:0000259" key="5">
    <source>
        <dbReference type="PROSITE" id="PS50110"/>
    </source>
</evidence>
<dbReference type="RefSeq" id="WP_023788533.1">
    <property type="nucleotide sequence ID" value="NC_022997.1"/>
</dbReference>
<dbReference type="PATRIC" id="fig|1029756.8.peg.3370"/>
<evidence type="ECO:0000313" key="6">
    <source>
        <dbReference type="EMBL" id="AHB49595.1"/>
    </source>
</evidence>
<reference evidence="6 7" key="1">
    <citation type="journal article" date="2014" name="Genome Announc.">
        <title>Complete Genome Sequence of Hyphomicrobium nitrativorans Strain NL23, a Denitrifying Bacterium Isolated from Biofilm of a Methanol-Fed Denitrification System Treating Seawater at the Montreal Biodome.</title>
        <authorList>
            <person name="Martineau C."/>
            <person name="Villeneuve C."/>
            <person name="Mauffrey F."/>
            <person name="Villemur R."/>
        </authorList>
    </citation>
    <scope>NUCLEOTIDE SEQUENCE [LARGE SCALE GENOMIC DNA]</scope>
    <source>
        <strain evidence="6">NL23</strain>
    </source>
</reference>
<dbReference type="KEGG" id="hni:W911_16165"/>
<dbReference type="OrthoDB" id="3678174at2"/>
<dbReference type="SUPFAM" id="SSF52172">
    <property type="entry name" value="CheY-like"/>
    <property type="match status" value="1"/>
</dbReference>
<dbReference type="PANTHER" id="PTHR43214">
    <property type="entry name" value="TWO-COMPONENT RESPONSE REGULATOR"/>
    <property type="match status" value="1"/>
</dbReference>
<dbReference type="SMART" id="SM00421">
    <property type="entry name" value="HTH_LUXR"/>
    <property type="match status" value="1"/>
</dbReference>
<dbReference type="InterPro" id="IPR000792">
    <property type="entry name" value="Tscrpt_reg_LuxR_C"/>
</dbReference>
<dbReference type="Pfam" id="PF00196">
    <property type="entry name" value="GerE"/>
    <property type="match status" value="1"/>
</dbReference>
<dbReference type="InterPro" id="IPR011006">
    <property type="entry name" value="CheY-like_superfamily"/>
</dbReference>
<dbReference type="GO" id="GO:0006355">
    <property type="term" value="P:regulation of DNA-templated transcription"/>
    <property type="evidence" value="ECO:0007669"/>
    <property type="project" value="InterPro"/>
</dbReference>
<dbReference type="STRING" id="1029756.W911_16165"/>
<dbReference type="InterPro" id="IPR016032">
    <property type="entry name" value="Sig_transdc_resp-reg_C-effctor"/>
</dbReference>
<dbReference type="HOGENOM" id="CLU_000445_90_1_5"/>
<keyword evidence="2" id="KW-0238">DNA-binding</keyword>
<evidence type="ECO:0000256" key="1">
    <source>
        <dbReference type="ARBA" id="ARBA00022553"/>
    </source>
</evidence>
<dbReference type="GO" id="GO:0003677">
    <property type="term" value="F:DNA binding"/>
    <property type="evidence" value="ECO:0007669"/>
    <property type="project" value="UniProtKB-KW"/>
</dbReference>
<accession>V5SHR4</accession>
<dbReference type="InterPro" id="IPR001789">
    <property type="entry name" value="Sig_transdc_resp-reg_receiver"/>
</dbReference>
<dbReference type="SMART" id="SM00448">
    <property type="entry name" value="REC"/>
    <property type="match status" value="1"/>
</dbReference>
<evidence type="ECO:0000256" key="2">
    <source>
        <dbReference type="ARBA" id="ARBA00023125"/>
    </source>
</evidence>
<dbReference type="Gene3D" id="3.40.50.2300">
    <property type="match status" value="1"/>
</dbReference>
<dbReference type="EMBL" id="CP006912">
    <property type="protein sequence ID" value="AHB49595.1"/>
    <property type="molecule type" value="Genomic_DNA"/>
</dbReference>
<organism evidence="6 7">
    <name type="scientific">Hyphomicrobium nitrativorans NL23</name>
    <dbReference type="NCBI Taxonomy" id="1029756"/>
    <lineage>
        <taxon>Bacteria</taxon>
        <taxon>Pseudomonadati</taxon>
        <taxon>Pseudomonadota</taxon>
        <taxon>Alphaproteobacteria</taxon>
        <taxon>Hyphomicrobiales</taxon>
        <taxon>Hyphomicrobiaceae</taxon>
        <taxon>Hyphomicrobium</taxon>
    </lineage>
</organism>
<dbReference type="PROSITE" id="PS50110">
    <property type="entry name" value="RESPONSE_REGULATORY"/>
    <property type="match status" value="1"/>
</dbReference>
<dbReference type="PROSITE" id="PS50043">
    <property type="entry name" value="HTH_LUXR_2"/>
    <property type="match status" value="1"/>
</dbReference>
<dbReference type="PRINTS" id="PR00038">
    <property type="entry name" value="HTHLUXR"/>
</dbReference>
<evidence type="ECO:0000256" key="3">
    <source>
        <dbReference type="PROSITE-ProRule" id="PRU00169"/>
    </source>
</evidence>
<keyword evidence="1 3" id="KW-0597">Phosphoprotein</keyword>
<dbReference type="Pfam" id="PF00072">
    <property type="entry name" value="Response_reg"/>
    <property type="match status" value="1"/>
</dbReference>
<feature type="domain" description="HTH luxR-type" evidence="4">
    <location>
        <begin position="138"/>
        <end position="203"/>
    </location>
</feature>
<dbReference type="Proteomes" id="UP000018542">
    <property type="component" value="Chromosome"/>
</dbReference>
<feature type="domain" description="Response regulatory" evidence="5">
    <location>
        <begin position="2"/>
        <end position="117"/>
    </location>
</feature>
<feature type="modified residue" description="4-aspartylphosphate" evidence="3">
    <location>
        <position position="52"/>
    </location>
</feature>
<dbReference type="CDD" id="cd17535">
    <property type="entry name" value="REC_NarL-like"/>
    <property type="match status" value="1"/>
</dbReference>
<name>V5SHR4_9HYPH</name>
<protein>
    <submittedName>
        <fullName evidence="6">LuxR family transcriptional regulator</fullName>
    </submittedName>
</protein>
<sequence length="205" mass="22504">MKILVVDDHAVVREGVRRLLSAIPNAVVLEAATAHEALNLARKEAPDVLVLDINLEGASGLELLRRLRIESPNVRVLMFSMHAEPIYANRALKAGAYGYVCKSADASELTTGVLRVAEGERYLDSTIAGELVMSSVRAEDPLRKLTNREIEILRMLGEGKSLQGIADAIGIAYKTVANSCGRIKEKLDLPRTSDLIRFSIENRRN</sequence>